<keyword evidence="2" id="KW-1185">Reference proteome</keyword>
<evidence type="ECO:0000313" key="2">
    <source>
        <dbReference type="Proteomes" id="UP001617213"/>
    </source>
</evidence>
<reference evidence="1 2" key="1">
    <citation type="submission" date="2024-10" db="EMBL/GenBank/DDBJ databases">
        <title>The Natural Products Discovery Center: Release of the First 8490 Sequenced Strains for Exploring Actinobacteria Biosynthetic Diversity.</title>
        <authorList>
            <person name="Kalkreuter E."/>
            <person name="Kautsar S.A."/>
            <person name="Yang D."/>
            <person name="Bader C.D."/>
            <person name="Teijaro C.N."/>
            <person name="Fluegel L."/>
            <person name="Davis C.M."/>
            <person name="Simpson J.R."/>
            <person name="Lauterbach L."/>
            <person name="Steele A.D."/>
            <person name="Gui C."/>
            <person name="Meng S."/>
            <person name="Li G."/>
            <person name="Viehrig K."/>
            <person name="Ye F."/>
            <person name="Su P."/>
            <person name="Kiefer A.F."/>
            <person name="Nichols A."/>
            <person name="Cepeda A.J."/>
            <person name="Yan W."/>
            <person name="Fan B."/>
            <person name="Jiang Y."/>
            <person name="Adhikari A."/>
            <person name="Zheng C.-J."/>
            <person name="Schuster L."/>
            <person name="Cowan T.M."/>
            <person name="Smanski M.J."/>
            <person name="Chevrette M.G."/>
            <person name="De Carvalho L.P.S."/>
            <person name="Shen B."/>
        </authorList>
    </citation>
    <scope>NUCLEOTIDE SEQUENCE [LARGE SCALE GENOMIC DNA]</scope>
    <source>
        <strain evidence="1 2">NPDC087581</strain>
    </source>
</reference>
<proteinExistence type="predicted"/>
<dbReference type="RefSeq" id="WP_401381000.1">
    <property type="nucleotide sequence ID" value="NZ_JBIUWZ010000011.1"/>
</dbReference>
<comment type="caution">
    <text evidence="1">The sequence shown here is derived from an EMBL/GenBank/DDBJ whole genome shotgun (WGS) entry which is preliminary data.</text>
</comment>
<name>A0ABW8E021_9PSED</name>
<evidence type="ECO:0000313" key="1">
    <source>
        <dbReference type="EMBL" id="MFJ2678495.1"/>
    </source>
</evidence>
<sequence length="189" mass="21774">MAIIALLYPNNIENTGHLKGTQCIRDKGGEIKSYRIENIGDAQAVTDITPYVERKIAERGTFPIDDGEYVVSTHLCYDKQICYEKQKIYEVWGRIDAFEDTVITYHFPGGKEYQLTDGDNRVLKFRVACKVDQILKYLPRYTKIILEYKGRSTTEFGSLISYNHDSLELHVENNSKSYKFADLISLRAI</sequence>
<organism evidence="1 2">
    <name type="scientific">Pseudomonas sivasensis</name>
    <dbReference type="NCBI Taxonomy" id="1880678"/>
    <lineage>
        <taxon>Bacteria</taxon>
        <taxon>Pseudomonadati</taxon>
        <taxon>Pseudomonadota</taxon>
        <taxon>Gammaproteobacteria</taxon>
        <taxon>Pseudomonadales</taxon>
        <taxon>Pseudomonadaceae</taxon>
        <taxon>Pseudomonas</taxon>
    </lineage>
</organism>
<accession>A0ABW8E021</accession>
<protein>
    <submittedName>
        <fullName evidence="1">Uncharacterized protein</fullName>
    </submittedName>
</protein>
<gene>
    <name evidence="1" type="ORF">ACIOWJ_10395</name>
</gene>
<dbReference type="Proteomes" id="UP001617213">
    <property type="component" value="Unassembled WGS sequence"/>
</dbReference>
<dbReference type="EMBL" id="JBIUWZ010000011">
    <property type="protein sequence ID" value="MFJ2678495.1"/>
    <property type="molecule type" value="Genomic_DNA"/>
</dbReference>